<dbReference type="AlphaFoldDB" id="A0A8T0H051"/>
<evidence type="ECO:0000256" key="8">
    <source>
        <dbReference type="ARBA" id="ARBA00023136"/>
    </source>
</evidence>
<feature type="transmembrane region" description="Helical" evidence="10">
    <location>
        <begin position="1002"/>
        <end position="1021"/>
    </location>
</feature>
<dbReference type="InterPro" id="IPR017871">
    <property type="entry name" value="ABC_transporter-like_CS"/>
</dbReference>
<dbReference type="GO" id="GO:0140359">
    <property type="term" value="F:ABC-type transporter activity"/>
    <property type="evidence" value="ECO:0007669"/>
    <property type="project" value="InterPro"/>
</dbReference>
<feature type="region of interest" description="Disordered" evidence="9">
    <location>
        <begin position="492"/>
        <end position="531"/>
    </location>
</feature>
<keyword evidence="7 10" id="KW-1133">Transmembrane helix</keyword>
<dbReference type="InterPro" id="IPR003593">
    <property type="entry name" value="AAA+_ATPase"/>
</dbReference>
<dbReference type="InterPro" id="IPR027417">
    <property type="entry name" value="P-loop_NTPase"/>
</dbReference>
<protein>
    <recommendedName>
        <fullName evidence="11">ABC transporter domain-containing protein</fullName>
    </recommendedName>
</protein>
<proteinExistence type="inferred from homology"/>
<feature type="transmembrane region" description="Helical" evidence="10">
    <location>
        <begin position="1106"/>
        <end position="1128"/>
    </location>
</feature>
<evidence type="ECO:0000259" key="11">
    <source>
        <dbReference type="PROSITE" id="PS50893"/>
    </source>
</evidence>
<organism evidence="12 13">
    <name type="scientific">Ceratodon purpureus</name>
    <name type="common">Fire moss</name>
    <name type="synonym">Dicranum purpureum</name>
    <dbReference type="NCBI Taxonomy" id="3225"/>
    <lineage>
        <taxon>Eukaryota</taxon>
        <taxon>Viridiplantae</taxon>
        <taxon>Streptophyta</taxon>
        <taxon>Embryophyta</taxon>
        <taxon>Bryophyta</taxon>
        <taxon>Bryophytina</taxon>
        <taxon>Bryopsida</taxon>
        <taxon>Dicranidae</taxon>
        <taxon>Pseudoditrichales</taxon>
        <taxon>Ditrichaceae</taxon>
        <taxon>Ceratodon</taxon>
    </lineage>
</organism>
<keyword evidence="3" id="KW-0813">Transport</keyword>
<reference evidence="12" key="1">
    <citation type="submission" date="2020-06" db="EMBL/GenBank/DDBJ databases">
        <title>WGS assembly of Ceratodon purpureus strain R40.</title>
        <authorList>
            <person name="Carey S.B."/>
            <person name="Jenkins J."/>
            <person name="Shu S."/>
            <person name="Lovell J.T."/>
            <person name="Sreedasyam A."/>
            <person name="Maumus F."/>
            <person name="Tiley G.P."/>
            <person name="Fernandez-Pozo N."/>
            <person name="Barry K."/>
            <person name="Chen C."/>
            <person name="Wang M."/>
            <person name="Lipzen A."/>
            <person name="Daum C."/>
            <person name="Saski C.A."/>
            <person name="Payton A.C."/>
            <person name="Mcbreen J.C."/>
            <person name="Conrad R.E."/>
            <person name="Kollar L.M."/>
            <person name="Olsson S."/>
            <person name="Huttunen S."/>
            <person name="Landis J.B."/>
            <person name="Wickett N.J."/>
            <person name="Johnson M.G."/>
            <person name="Rensing S.A."/>
            <person name="Grimwood J."/>
            <person name="Schmutz J."/>
            <person name="Mcdaniel S.F."/>
        </authorList>
    </citation>
    <scope>NUCLEOTIDE SEQUENCE</scope>
    <source>
        <strain evidence="12">R40</strain>
    </source>
</reference>
<comment type="subcellular location">
    <subcellularLocation>
        <location evidence="1">Membrane</location>
        <topology evidence="1">Multi-pass membrane protein</topology>
    </subcellularLocation>
</comment>
<keyword evidence="8 10" id="KW-0472">Membrane</keyword>
<dbReference type="Gene3D" id="3.40.50.300">
    <property type="entry name" value="P-loop containing nucleotide triphosphate hydrolases"/>
    <property type="match status" value="1"/>
</dbReference>
<accession>A0A8T0H051</accession>
<feature type="domain" description="ABC transporter" evidence="11">
    <location>
        <begin position="596"/>
        <end position="838"/>
    </location>
</feature>
<evidence type="ECO:0000256" key="7">
    <source>
        <dbReference type="ARBA" id="ARBA00022989"/>
    </source>
</evidence>
<dbReference type="GO" id="GO:0005524">
    <property type="term" value="F:ATP binding"/>
    <property type="evidence" value="ECO:0007669"/>
    <property type="project" value="UniProtKB-KW"/>
</dbReference>
<name>A0A8T0H051_CERPU</name>
<keyword evidence="13" id="KW-1185">Reference proteome</keyword>
<dbReference type="PANTHER" id="PTHR48041">
    <property type="entry name" value="ABC TRANSPORTER G FAMILY MEMBER 28"/>
    <property type="match status" value="1"/>
</dbReference>
<keyword evidence="6" id="KW-0067">ATP-binding</keyword>
<evidence type="ECO:0000313" key="13">
    <source>
        <dbReference type="Proteomes" id="UP000822688"/>
    </source>
</evidence>
<comment type="caution">
    <text evidence="12">The sequence shown here is derived from an EMBL/GenBank/DDBJ whole genome shotgun (WGS) entry which is preliminary data.</text>
</comment>
<feature type="transmembrane region" description="Helical" evidence="10">
    <location>
        <begin position="973"/>
        <end position="990"/>
    </location>
</feature>
<dbReference type="GO" id="GO:0016887">
    <property type="term" value="F:ATP hydrolysis activity"/>
    <property type="evidence" value="ECO:0007669"/>
    <property type="project" value="InterPro"/>
</dbReference>
<sequence length="1204" mass="132080">MIGQFKGGQSEWGAVGMAWPQRKVGLERRRPIYCADGRGKMYNVVHRVAFTSLWQVLLLVCCVGGVLAQTTPPAPPGVVLPPPGVTLPPPGASFPPPGAVMPPPGTAVPPGPPEAVANQLLQSQINELTRNLTAAVESRYSFCITDGEKERDEVFGFNLTTTSPLLAKCFDDTGGLVSNYLCTYGEIKLYFDNIQDLDAPKPNLNCNASSWGAQCESGWAGVQLASTQLSSSEVPIRDRLPTPCCDGFFCPRGLSCMFPCPLGAYCPRAVLNQTSAQCDPYGYQVPQGPMAGQCGGADKWADVGQSQKIFCPAGQFCPTTVAANNCTEGHYCRLGSTIQFPCSKLTTCSKPRLEKENLAGIGGLIIAILIITLLLVFTCSDWLMDIRKKRKSKARDLAQKRAVESVSGLERFRQAKDAAKRGATNFSRKLSVNLSRRRPGYENRSEELQSLSAFGAAPSQFSPRVLMTDRIQEDGSVNGADIPFSPIPLHTVVSDASDENGDRYDAPDLGIPQQLEPNVKDEPSGQKTKVPSKAKRVSILNFLPQTQSQIFAYAYGEIEKEKAAFGSSSYDMEVGGEYYGSVRAPMVGKLRPPIELSFVDLSLFLKGSNKKILSNVTGKLSPGRVTAVMGPSGAGKTTFLNALAGKATHSRTTGAVFINGKPDSIQSYKSIIGFVPQDDIVHGNLTVEENLWFSASYRLPTGMSKRDRVLVVERIIAALGLGPIRDSQVGTVEKRGISGGQRKRVNVGLEMVMEPSLLILDEPTSGLDSTSSRLVLQALRREASMGVNVGVVLHQPSYGLFRMFDDVMFLAKGGRTVYLGPVNEVEHYFSGIGLVVPERINPPDHYMDALEGIAVPLDQPDFDPQNLPVMWMMNKGYNIPSDLAALATELKSGAPRGKSMKIKKDKEKRKTSFFQDLWTEVRAFAIVRKDLLISSFQRVENKSGRNTPGFLSQFFIILRRLTKQRFRESRVQFQDYVILLLAGVCLGPLSQMKDTNLGVTGYFYTLIALALLIMIASLRTFSNDKLTFWRESASGINRVAYFLAKDVVDLFNVVIKPVIYLSMFYFFSNPRSTFVSNFIVTLVFVYCVTGIAYILSILLEPAPAQLWSVFLPILATLIISVKRTGILLKIQYLSYARYANEAYAIANAVEYKGVWIITRCAVLLNTGYSINHWIQCLIVLVAYGLAARTIALICLFTSNRNKQK</sequence>
<evidence type="ECO:0000256" key="10">
    <source>
        <dbReference type="SAM" id="Phobius"/>
    </source>
</evidence>
<gene>
    <name evidence="12" type="ORF">KC19_8G029600</name>
</gene>
<dbReference type="InterPro" id="IPR043926">
    <property type="entry name" value="ABCG_dom"/>
</dbReference>
<dbReference type="GO" id="GO:0016020">
    <property type="term" value="C:membrane"/>
    <property type="evidence" value="ECO:0007669"/>
    <property type="project" value="UniProtKB-SubCell"/>
</dbReference>
<dbReference type="InterPro" id="IPR003439">
    <property type="entry name" value="ABC_transporter-like_ATP-bd"/>
</dbReference>
<evidence type="ECO:0000256" key="6">
    <source>
        <dbReference type="ARBA" id="ARBA00022840"/>
    </source>
</evidence>
<dbReference type="FunFam" id="3.40.50.300:FF:000367">
    <property type="entry name" value="ABC transporter G family member 24"/>
    <property type="match status" value="1"/>
</dbReference>
<dbReference type="Pfam" id="PF19055">
    <property type="entry name" value="ABC2_membrane_7"/>
    <property type="match status" value="1"/>
</dbReference>
<evidence type="ECO:0000313" key="12">
    <source>
        <dbReference type="EMBL" id="KAG0563418.1"/>
    </source>
</evidence>
<dbReference type="Pfam" id="PF00005">
    <property type="entry name" value="ABC_tran"/>
    <property type="match status" value="1"/>
</dbReference>
<comment type="similarity">
    <text evidence="2">Belongs to the ABC transporter superfamily. ABCG family. Eye pigment precursor importer (TC 3.A.1.204) subfamily.</text>
</comment>
<feature type="transmembrane region" description="Helical" evidence="10">
    <location>
        <begin position="1078"/>
        <end position="1099"/>
    </location>
</feature>
<dbReference type="EMBL" id="CM026429">
    <property type="protein sequence ID" value="KAG0563418.1"/>
    <property type="molecule type" value="Genomic_DNA"/>
</dbReference>
<dbReference type="PROSITE" id="PS50893">
    <property type="entry name" value="ABC_TRANSPORTER_2"/>
    <property type="match status" value="1"/>
</dbReference>
<keyword evidence="4 10" id="KW-0812">Transmembrane</keyword>
<evidence type="ECO:0000256" key="1">
    <source>
        <dbReference type="ARBA" id="ARBA00004141"/>
    </source>
</evidence>
<evidence type="ECO:0000256" key="2">
    <source>
        <dbReference type="ARBA" id="ARBA00005814"/>
    </source>
</evidence>
<dbReference type="SMART" id="SM00382">
    <property type="entry name" value="AAA"/>
    <property type="match status" value="1"/>
</dbReference>
<dbReference type="SUPFAM" id="SSF52540">
    <property type="entry name" value="P-loop containing nucleoside triphosphate hydrolases"/>
    <property type="match status" value="1"/>
</dbReference>
<feature type="transmembrane region" description="Helical" evidence="10">
    <location>
        <begin position="1172"/>
        <end position="1196"/>
    </location>
</feature>
<evidence type="ECO:0000256" key="5">
    <source>
        <dbReference type="ARBA" id="ARBA00022741"/>
    </source>
</evidence>
<feature type="transmembrane region" description="Helical" evidence="10">
    <location>
        <begin position="1042"/>
        <end position="1066"/>
    </location>
</feature>
<evidence type="ECO:0000256" key="4">
    <source>
        <dbReference type="ARBA" id="ARBA00022692"/>
    </source>
</evidence>
<dbReference type="PROSITE" id="PS00211">
    <property type="entry name" value="ABC_TRANSPORTER_1"/>
    <property type="match status" value="1"/>
</dbReference>
<evidence type="ECO:0000256" key="9">
    <source>
        <dbReference type="SAM" id="MobiDB-lite"/>
    </source>
</evidence>
<dbReference type="PANTHER" id="PTHR48041:SF91">
    <property type="entry name" value="ABC TRANSPORTER G FAMILY MEMBER 28"/>
    <property type="match status" value="1"/>
</dbReference>
<feature type="transmembrane region" description="Helical" evidence="10">
    <location>
        <begin position="358"/>
        <end position="383"/>
    </location>
</feature>
<keyword evidence="5" id="KW-0547">Nucleotide-binding</keyword>
<dbReference type="InterPro" id="IPR050352">
    <property type="entry name" value="ABCG_transporters"/>
</dbReference>
<evidence type="ECO:0000256" key="3">
    <source>
        <dbReference type="ARBA" id="ARBA00022448"/>
    </source>
</evidence>
<dbReference type="CDD" id="cd03213">
    <property type="entry name" value="ABCG_EPDR"/>
    <property type="match status" value="1"/>
</dbReference>
<dbReference type="Proteomes" id="UP000822688">
    <property type="component" value="Chromosome 8"/>
</dbReference>